<dbReference type="GO" id="GO:0003677">
    <property type="term" value="F:DNA binding"/>
    <property type="evidence" value="ECO:0007669"/>
    <property type="project" value="UniProtKB-KW"/>
</dbReference>
<evidence type="ECO:0000313" key="5">
    <source>
        <dbReference type="EMBL" id="ACG80178.1"/>
    </source>
</evidence>
<dbReference type="CDD" id="cd04785">
    <property type="entry name" value="HTH_CadR-PbrR-like"/>
    <property type="match status" value="1"/>
</dbReference>
<evidence type="ECO:0000256" key="2">
    <source>
        <dbReference type="ARBA" id="ARBA00023125"/>
    </source>
</evidence>
<dbReference type="PANTHER" id="PTHR30204:SF92">
    <property type="entry name" value="HTH-TYPE TRANSCRIPTIONAL REGULATOR ZNTR"/>
    <property type="match status" value="1"/>
</dbReference>
<dbReference type="AlphaFoldDB" id="B4RIK3"/>
<keyword evidence="1" id="KW-0805">Transcription regulation</keyword>
<feature type="domain" description="HTH merR-type" evidence="4">
    <location>
        <begin position="3"/>
        <end position="72"/>
    </location>
</feature>
<keyword evidence="5" id="KW-0614">Plasmid</keyword>
<organism evidence="5 6">
    <name type="scientific">Phenylobacterium zucineum (strain HLK1)</name>
    <dbReference type="NCBI Taxonomy" id="450851"/>
    <lineage>
        <taxon>Bacteria</taxon>
        <taxon>Pseudomonadati</taxon>
        <taxon>Pseudomonadota</taxon>
        <taxon>Alphaproteobacteria</taxon>
        <taxon>Caulobacterales</taxon>
        <taxon>Caulobacteraceae</taxon>
        <taxon>Phenylobacterium</taxon>
    </lineage>
</organism>
<dbReference type="PANTHER" id="PTHR30204">
    <property type="entry name" value="REDOX-CYCLING DRUG-SENSING TRANSCRIPTIONAL ACTIVATOR SOXR"/>
    <property type="match status" value="1"/>
</dbReference>
<dbReference type="InterPro" id="IPR009061">
    <property type="entry name" value="DNA-bd_dom_put_sf"/>
</dbReference>
<evidence type="ECO:0000256" key="3">
    <source>
        <dbReference type="ARBA" id="ARBA00023163"/>
    </source>
</evidence>
<evidence type="ECO:0000313" key="6">
    <source>
        <dbReference type="Proteomes" id="UP000001868"/>
    </source>
</evidence>
<keyword evidence="6" id="KW-1185">Reference proteome</keyword>
<evidence type="ECO:0000259" key="4">
    <source>
        <dbReference type="PROSITE" id="PS50937"/>
    </source>
</evidence>
<dbReference type="InterPro" id="IPR047057">
    <property type="entry name" value="MerR_fam"/>
</dbReference>
<proteinExistence type="predicted"/>
<dbReference type="Pfam" id="PF09278">
    <property type="entry name" value="MerR-DNA-bind"/>
    <property type="match status" value="1"/>
</dbReference>
<keyword evidence="3" id="KW-0804">Transcription</keyword>
<gene>
    <name evidence="5" type="ordered locus">PHZ_p0235</name>
</gene>
<sequence length="145" mass="16040">MSMMPIGGLAKATGVKVPTIRFYEGIGLLPDPVRTANDRRVYDQATVDRLGFIKHARQLGFSVEAIRDLLDLSDHPNRSCEQANVLAAQQLEAVTVKIRQLQALRAELKRMVDSACRGQAADCRVIEVLSDHALCKHHEPDAPRS</sequence>
<keyword evidence="2" id="KW-0238">DNA-binding</keyword>
<dbReference type="GO" id="GO:0003700">
    <property type="term" value="F:DNA-binding transcription factor activity"/>
    <property type="evidence" value="ECO:0007669"/>
    <property type="project" value="InterPro"/>
</dbReference>
<dbReference type="Pfam" id="PF00376">
    <property type="entry name" value="MerR"/>
    <property type="match status" value="1"/>
</dbReference>
<reference evidence="5 6" key="1">
    <citation type="journal article" date="2008" name="BMC Genomics">
        <title>Complete genome of Phenylobacterium zucineum - a novel facultative intracellular bacterium isolated from human erythroleukemia cell line K562.</title>
        <authorList>
            <person name="Luo Y."/>
            <person name="Xu X."/>
            <person name="Ding Z."/>
            <person name="Liu Z."/>
            <person name="Zhang B."/>
            <person name="Yan Z."/>
            <person name="Sun J."/>
            <person name="Hu S."/>
            <person name="Hu X."/>
        </authorList>
    </citation>
    <scope>NUCLEOTIDE SEQUENCE [LARGE SCALE GENOMIC DNA]</scope>
    <source>
        <strain evidence="6">HLK1</strain>
        <plasmid evidence="6">HLK1</plasmid>
        <plasmid evidence="6">Plasmid pHLK1</plasmid>
    </source>
</reference>
<dbReference type="PROSITE" id="PS00552">
    <property type="entry name" value="HTH_MERR_1"/>
    <property type="match status" value="1"/>
</dbReference>
<dbReference type="Proteomes" id="UP000001868">
    <property type="component" value="Plasmid pHLK1"/>
</dbReference>
<name>B4RIK3_PHEZH</name>
<dbReference type="InterPro" id="IPR000551">
    <property type="entry name" value="MerR-type_HTH_dom"/>
</dbReference>
<dbReference type="KEGG" id="pzu:PHZ_p0235"/>
<dbReference type="HOGENOM" id="CLU_060077_2_0_5"/>
<protein>
    <submittedName>
        <fullName evidence="5">Transcriptional regulator, MerR family</fullName>
    </submittedName>
</protein>
<geneLocation type="plasmid" evidence="6">
    <name>pHLK1</name>
</geneLocation>
<dbReference type="SUPFAM" id="SSF46955">
    <property type="entry name" value="Putative DNA-binding domain"/>
    <property type="match status" value="1"/>
</dbReference>
<evidence type="ECO:0000256" key="1">
    <source>
        <dbReference type="ARBA" id="ARBA00023015"/>
    </source>
</evidence>
<dbReference type="EMBL" id="CP000748">
    <property type="protein sequence ID" value="ACG80178.1"/>
    <property type="molecule type" value="Genomic_DNA"/>
</dbReference>
<dbReference type="Gene3D" id="1.10.1660.10">
    <property type="match status" value="1"/>
</dbReference>
<dbReference type="eggNOG" id="COG0789">
    <property type="taxonomic scope" value="Bacteria"/>
</dbReference>
<dbReference type="PROSITE" id="PS50937">
    <property type="entry name" value="HTH_MERR_2"/>
    <property type="match status" value="1"/>
</dbReference>
<dbReference type="SMART" id="SM00422">
    <property type="entry name" value="HTH_MERR"/>
    <property type="match status" value="1"/>
</dbReference>
<dbReference type="InterPro" id="IPR015358">
    <property type="entry name" value="Tscrpt_reg_MerR_DNA-bd"/>
</dbReference>
<dbReference type="PRINTS" id="PR00040">
    <property type="entry name" value="HTHMERR"/>
</dbReference>
<accession>B4RIK3</accession>